<evidence type="ECO:0000256" key="5">
    <source>
        <dbReference type="ARBA" id="ARBA00022989"/>
    </source>
</evidence>
<keyword evidence="3 7" id="KW-0812">Transmembrane</keyword>
<dbReference type="Gene3D" id="1.20.144.10">
    <property type="entry name" value="Phosphatidic acid phosphatase type 2/haloperoxidase"/>
    <property type="match status" value="2"/>
</dbReference>
<dbReference type="PANTHER" id="PTHR14969">
    <property type="entry name" value="SPHINGOSINE-1-PHOSPHATE PHOSPHOHYDROLASE"/>
    <property type="match status" value="1"/>
</dbReference>
<keyword evidence="11" id="KW-1185">Reference proteome</keyword>
<evidence type="ECO:0000259" key="8">
    <source>
        <dbReference type="SMART" id="SM00014"/>
    </source>
</evidence>
<evidence type="ECO:0000313" key="11">
    <source>
        <dbReference type="Proteomes" id="UP000196710"/>
    </source>
</evidence>
<keyword evidence="2" id="KW-1003">Cell membrane</keyword>
<dbReference type="PANTHER" id="PTHR14969:SF62">
    <property type="entry name" value="DECAPRENYLPHOSPHORYL-5-PHOSPHORIBOSE PHOSPHATASE RV3807C-RELATED"/>
    <property type="match status" value="1"/>
</dbReference>
<evidence type="ECO:0000256" key="4">
    <source>
        <dbReference type="ARBA" id="ARBA00022801"/>
    </source>
</evidence>
<evidence type="ECO:0000256" key="3">
    <source>
        <dbReference type="ARBA" id="ARBA00022692"/>
    </source>
</evidence>
<keyword evidence="4" id="KW-0378">Hydrolase</keyword>
<dbReference type="Proteomes" id="UP000196710">
    <property type="component" value="Chromosome"/>
</dbReference>
<feature type="transmembrane region" description="Helical" evidence="7">
    <location>
        <begin position="153"/>
        <end position="171"/>
    </location>
</feature>
<reference evidence="11" key="2">
    <citation type="submission" date="2017-05" db="EMBL/GenBank/DDBJ databases">
        <title>Improved OligoMM genomes.</title>
        <authorList>
            <person name="Garzetti D."/>
        </authorList>
    </citation>
    <scope>NUCLEOTIDE SEQUENCE [LARGE SCALE GENOMIC DNA]</scope>
    <source>
        <strain evidence="11">KB18</strain>
    </source>
</reference>
<comment type="subcellular location">
    <subcellularLocation>
        <location evidence="1">Cell membrane</location>
        <topology evidence="1">Multi-pass membrane protein</topology>
    </subcellularLocation>
</comment>
<dbReference type="SUPFAM" id="SSF48317">
    <property type="entry name" value="Acid phosphatase/Vanadium-dependent haloperoxidase"/>
    <property type="match status" value="1"/>
</dbReference>
<dbReference type="InterPro" id="IPR000326">
    <property type="entry name" value="PAP2/HPO"/>
</dbReference>
<evidence type="ECO:0000256" key="7">
    <source>
        <dbReference type="SAM" id="Phobius"/>
    </source>
</evidence>
<sequence length="180" mass="19660">MNPFDKTLMDLIQTHCHNTVTDAVFPVVTYLGESGIFWILLSLLLILLGKKQGWRGTGIIMLSAMLLGLLIGEVTLKNLVCRPRPFQLISSDIRLLIPFPSGYSFPSGHSCASFAAATAIFLRDKRWGGLALALAALIAFSRVFLFVHYPTDVLAGAALGVLCAIGAAFVYSRCMRRKKV</sequence>
<evidence type="ECO:0000256" key="6">
    <source>
        <dbReference type="ARBA" id="ARBA00023136"/>
    </source>
</evidence>
<feature type="transmembrane region" description="Helical" evidence="7">
    <location>
        <begin position="27"/>
        <end position="47"/>
    </location>
</feature>
<organism evidence="10 12">
    <name type="scientific">Acutalibacter muris</name>
    <dbReference type="NCBI Taxonomy" id="1796620"/>
    <lineage>
        <taxon>Bacteria</taxon>
        <taxon>Bacillati</taxon>
        <taxon>Bacillota</taxon>
        <taxon>Clostridia</taxon>
        <taxon>Eubacteriales</taxon>
        <taxon>Acutalibacteraceae</taxon>
        <taxon>Acutalibacter</taxon>
    </lineage>
</organism>
<dbReference type="EMBL" id="CP021422">
    <property type="protein sequence ID" value="ASB39891.1"/>
    <property type="molecule type" value="Genomic_DNA"/>
</dbReference>
<dbReference type="RefSeq" id="WP_066535408.1">
    <property type="nucleotide sequence ID" value="NZ_CAPVCI010000006.1"/>
</dbReference>
<evidence type="ECO:0000313" key="9">
    <source>
        <dbReference type="EMBL" id="ASB39891.1"/>
    </source>
</evidence>
<feature type="transmembrane region" description="Helical" evidence="7">
    <location>
        <begin position="59"/>
        <end position="76"/>
    </location>
</feature>
<protein>
    <submittedName>
        <fullName evidence="10">Phosphatase PAP2 family protein</fullName>
    </submittedName>
</protein>
<dbReference type="GO" id="GO:0005886">
    <property type="term" value="C:plasma membrane"/>
    <property type="evidence" value="ECO:0007669"/>
    <property type="project" value="UniProtKB-SubCell"/>
</dbReference>
<gene>
    <name evidence="9" type="ORF">ADH66_04040</name>
    <name evidence="10" type="ORF">I5Q82_14105</name>
</gene>
<feature type="transmembrane region" description="Helical" evidence="7">
    <location>
        <begin position="129"/>
        <end position="147"/>
    </location>
</feature>
<keyword evidence="5 7" id="KW-1133">Transmembrane helix</keyword>
<dbReference type="GO" id="GO:0016787">
    <property type="term" value="F:hydrolase activity"/>
    <property type="evidence" value="ECO:0007669"/>
    <property type="project" value="UniProtKB-KW"/>
</dbReference>
<feature type="domain" description="Phosphatidic acid phosphatase type 2/haloperoxidase" evidence="8">
    <location>
        <begin position="57"/>
        <end position="168"/>
    </location>
</feature>
<dbReference type="EMBL" id="CP065321">
    <property type="protein sequence ID" value="QQR29180.1"/>
    <property type="molecule type" value="Genomic_DNA"/>
</dbReference>
<proteinExistence type="predicted"/>
<evidence type="ECO:0000256" key="1">
    <source>
        <dbReference type="ARBA" id="ARBA00004651"/>
    </source>
</evidence>
<evidence type="ECO:0000313" key="10">
    <source>
        <dbReference type="EMBL" id="QQR29180.1"/>
    </source>
</evidence>
<dbReference type="SMART" id="SM00014">
    <property type="entry name" value="acidPPc"/>
    <property type="match status" value="1"/>
</dbReference>
<evidence type="ECO:0000313" key="12">
    <source>
        <dbReference type="Proteomes" id="UP000596035"/>
    </source>
</evidence>
<name>A0A1Z2XNC2_9FIRM</name>
<dbReference type="AlphaFoldDB" id="A0A1Z2XNC2"/>
<dbReference type="Pfam" id="PF01569">
    <property type="entry name" value="PAP2"/>
    <property type="match status" value="1"/>
</dbReference>
<keyword evidence="6 7" id="KW-0472">Membrane</keyword>
<reference evidence="10 12" key="3">
    <citation type="submission" date="2020-11" db="EMBL/GenBank/DDBJ databases">
        <title>Closed and high quality bacterial genomes of the OMM12 community.</title>
        <authorList>
            <person name="Marbouty M."/>
            <person name="Lamy-Besnier Q."/>
            <person name="Debarbieux L."/>
            <person name="Koszul R."/>
        </authorList>
    </citation>
    <scope>NUCLEOTIDE SEQUENCE [LARGE SCALE GENOMIC DNA]</scope>
    <source>
        <strain evidence="10 12">KB18</strain>
    </source>
</reference>
<accession>A0A1Z2XNC2</accession>
<evidence type="ECO:0000256" key="2">
    <source>
        <dbReference type="ARBA" id="ARBA00022475"/>
    </source>
</evidence>
<reference evidence="9" key="1">
    <citation type="journal article" date="2017" name="Genome Announc.">
        <title>High-Quality Whole-Genome Sequences of the Oligo-Mouse-Microbiota Bacterial Community.</title>
        <authorList>
            <person name="Garzetti D."/>
            <person name="Brugiroux S."/>
            <person name="Bunk B."/>
            <person name="Pukall R."/>
            <person name="McCoy K.D."/>
            <person name="Macpherson A.J."/>
            <person name="Stecher B."/>
        </authorList>
    </citation>
    <scope>NUCLEOTIDE SEQUENCE</scope>
    <source>
        <strain evidence="9">KB18</strain>
    </source>
</reference>
<dbReference type="Proteomes" id="UP000596035">
    <property type="component" value="Chromosome"/>
</dbReference>
<dbReference type="KEGG" id="amur:ADH66_04040"/>
<dbReference type="InterPro" id="IPR036938">
    <property type="entry name" value="PAP2/HPO_sf"/>
</dbReference>